<dbReference type="STRING" id="56779.SAMN05421834_109139"/>
<dbReference type="InterPro" id="IPR051677">
    <property type="entry name" value="AfsR-DnrI-RedD_regulator"/>
</dbReference>
<dbReference type="GO" id="GO:0006355">
    <property type="term" value="P:regulation of DNA-templated transcription"/>
    <property type="evidence" value="ECO:0007669"/>
    <property type="project" value="InterPro"/>
</dbReference>
<dbReference type="SUPFAM" id="SSF46894">
    <property type="entry name" value="C-terminal effector domain of the bipartite response regulators"/>
    <property type="match status" value="1"/>
</dbReference>
<dbReference type="GO" id="GO:0003677">
    <property type="term" value="F:DNA binding"/>
    <property type="evidence" value="ECO:0007669"/>
    <property type="project" value="UniProtKB-KW"/>
</dbReference>
<dbReference type="OrthoDB" id="142950at2"/>
<dbReference type="InterPro" id="IPR016032">
    <property type="entry name" value="Sig_transdc_resp-reg_C-effctor"/>
</dbReference>
<dbReference type="Gene3D" id="1.25.40.10">
    <property type="entry name" value="Tetratricopeptide repeat domain"/>
    <property type="match status" value="1"/>
</dbReference>
<dbReference type="AlphaFoldDB" id="A0A1N6WG67"/>
<keyword evidence="3" id="KW-1185">Reference proteome</keyword>
<dbReference type="InterPro" id="IPR011990">
    <property type="entry name" value="TPR-like_helical_dom_sf"/>
</dbReference>
<gene>
    <name evidence="2" type="ORF">SAMN05421834_109139</name>
</gene>
<dbReference type="PANTHER" id="PTHR35807:SF2">
    <property type="entry name" value="TRANSCRIPTIONAL ACTIVATOR DOMAIN"/>
    <property type="match status" value="1"/>
</dbReference>
<feature type="domain" description="Bacterial transcriptional activator" evidence="1">
    <location>
        <begin position="109"/>
        <end position="249"/>
    </location>
</feature>
<accession>A0A1N6WG67</accession>
<dbReference type="InterPro" id="IPR036388">
    <property type="entry name" value="WH-like_DNA-bd_sf"/>
</dbReference>
<evidence type="ECO:0000259" key="1">
    <source>
        <dbReference type="SMART" id="SM01043"/>
    </source>
</evidence>
<name>A0A1N6WG67_9FIRM</name>
<proteinExistence type="predicted"/>
<reference evidence="3" key="1">
    <citation type="submission" date="2017-01" db="EMBL/GenBank/DDBJ databases">
        <authorList>
            <person name="Varghese N."/>
            <person name="Submissions S."/>
        </authorList>
    </citation>
    <scope>NUCLEOTIDE SEQUENCE [LARGE SCALE GENOMIC DNA]</scope>
    <source>
        <strain evidence="3">ATCC 700103</strain>
    </source>
</reference>
<dbReference type="Gene3D" id="1.10.10.10">
    <property type="entry name" value="Winged helix-like DNA-binding domain superfamily/Winged helix DNA-binding domain"/>
    <property type="match status" value="1"/>
</dbReference>
<dbReference type="SMART" id="SM01043">
    <property type="entry name" value="BTAD"/>
    <property type="match status" value="1"/>
</dbReference>
<dbReference type="Proteomes" id="UP000185669">
    <property type="component" value="Unassembled WGS sequence"/>
</dbReference>
<evidence type="ECO:0000313" key="2">
    <source>
        <dbReference type="EMBL" id="SIQ89119.1"/>
    </source>
</evidence>
<dbReference type="PANTHER" id="PTHR35807">
    <property type="entry name" value="TRANSCRIPTIONAL REGULATOR REDD-RELATED"/>
    <property type="match status" value="1"/>
</dbReference>
<sequence>MVGEPDFKFYGLGSFYCEYKDRKIDGTDWVSKRALYILMYLLQERQRRVSVEELVDIFWPESELEDGKNKLYNTIYLLRTSLKKGGVPKDIVESLNGAYNINNKYEIWTDWDFFEQNINKLLLGQDYSIKELQSIFEMYKGDYFSSLRYEAWTELNREKLREYFLILIEKLTEKLYNNENYRDTVNYLHKGIEHDPYRENFYLLYIKALVKLGRIAEAINSYKKCERILKEELNVPPGQELKSEYQRIKMSREISEKIYQNFNTKPVIERGAMFCDLEVFQNIYELELRHVKRLNKEFVLLTLDFSEMESDINFEELIHKIAQTLRTEDVICYFSQKVYIILKEMDLVNSGLVMHRFNKLYKELNLAKKPTLDIKEIN</sequence>
<dbReference type="RefSeq" id="WP_076544851.1">
    <property type="nucleotide sequence ID" value="NZ_FTNC01000009.1"/>
</dbReference>
<evidence type="ECO:0000313" key="3">
    <source>
        <dbReference type="Proteomes" id="UP000185669"/>
    </source>
</evidence>
<protein>
    <submittedName>
        <fullName evidence="2">DNA-binding transcriptional activator of the SARP family</fullName>
    </submittedName>
</protein>
<dbReference type="Pfam" id="PF03704">
    <property type="entry name" value="BTAD"/>
    <property type="match status" value="1"/>
</dbReference>
<dbReference type="EMBL" id="FTNC01000009">
    <property type="protein sequence ID" value="SIQ89119.1"/>
    <property type="molecule type" value="Genomic_DNA"/>
</dbReference>
<organism evidence="2 3">
    <name type="scientific">Halanaerobium kushneri</name>
    <dbReference type="NCBI Taxonomy" id="56779"/>
    <lineage>
        <taxon>Bacteria</taxon>
        <taxon>Bacillati</taxon>
        <taxon>Bacillota</taxon>
        <taxon>Clostridia</taxon>
        <taxon>Halanaerobiales</taxon>
        <taxon>Halanaerobiaceae</taxon>
        <taxon>Halanaerobium</taxon>
    </lineage>
</organism>
<keyword evidence="2" id="KW-0238">DNA-binding</keyword>
<dbReference type="SUPFAM" id="SSF48452">
    <property type="entry name" value="TPR-like"/>
    <property type="match status" value="1"/>
</dbReference>
<dbReference type="InterPro" id="IPR005158">
    <property type="entry name" value="BTAD"/>
</dbReference>